<keyword evidence="2" id="KW-1185">Reference proteome</keyword>
<dbReference type="SUPFAM" id="SSF46966">
    <property type="entry name" value="Spectrin repeat"/>
    <property type="match status" value="2"/>
</dbReference>
<proteinExistence type="predicted"/>
<evidence type="ECO:0000313" key="1">
    <source>
        <dbReference type="EMBL" id="PVD20184.1"/>
    </source>
</evidence>
<dbReference type="InterPro" id="IPR002017">
    <property type="entry name" value="Spectrin_repeat"/>
</dbReference>
<gene>
    <name evidence="1" type="ORF">C0Q70_20680</name>
</gene>
<dbReference type="Pfam" id="PF00435">
    <property type="entry name" value="Spectrin"/>
    <property type="match status" value="2"/>
</dbReference>
<dbReference type="SMART" id="SM00150">
    <property type="entry name" value="SPEC"/>
    <property type="match status" value="2"/>
</dbReference>
<comment type="caution">
    <text evidence="1">The sequence shown here is derived from an EMBL/GenBank/DDBJ whole genome shotgun (WGS) entry which is preliminary data.</text>
</comment>
<evidence type="ECO:0000313" key="2">
    <source>
        <dbReference type="Proteomes" id="UP000245119"/>
    </source>
</evidence>
<dbReference type="AlphaFoldDB" id="A0A2T7NG83"/>
<dbReference type="EMBL" id="PZQS01000013">
    <property type="protein sequence ID" value="PVD20184.1"/>
    <property type="molecule type" value="Genomic_DNA"/>
</dbReference>
<dbReference type="OrthoDB" id="10057795at2759"/>
<accession>A0A2T7NG83</accession>
<name>A0A2T7NG83_POMCA</name>
<protein>
    <submittedName>
        <fullName evidence="1">Uncharacterized protein</fullName>
    </submittedName>
</protein>
<dbReference type="Proteomes" id="UP000245119">
    <property type="component" value="Linkage Group LG13"/>
</dbReference>
<dbReference type="Gene3D" id="1.20.58.60">
    <property type="match status" value="2"/>
</dbReference>
<reference evidence="1 2" key="1">
    <citation type="submission" date="2018-04" db="EMBL/GenBank/DDBJ databases">
        <title>The genome of golden apple snail Pomacea canaliculata provides insight into stress tolerance and invasive adaptation.</title>
        <authorList>
            <person name="Liu C."/>
            <person name="Liu B."/>
            <person name="Ren Y."/>
            <person name="Zhang Y."/>
            <person name="Wang H."/>
            <person name="Li S."/>
            <person name="Jiang F."/>
            <person name="Yin L."/>
            <person name="Zhang G."/>
            <person name="Qian W."/>
            <person name="Fan W."/>
        </authorList>
    </citation>
    <scope>NUCLEOTIDE SEQUENCE [LARGE SCALE GENOMIC DNA]</scope>
    <source>
        <strain evidence="1">SZHN2017</strain>
        <tissue evidence="1">Muscle</tissue>
    </source>
</reference>
<sequence length="286" mass="32390">MDTRLLQWRERQSLLIEALEKAPPKSYLEAVAILRKWLSDMESAVGSEKLHVASVSSIENQLKMYKELQRDIEDHTASQEGINKAGRELIARSLPDKAGCLEQDLSSVNSTQQEGLTKWMDEMDVFLHAEDPAVGDIPALQAQLQESKGVQEDIKTLQLNVRSINSIAESFMDEAEPQFREEHMALEAQFIDFQSQTLKVKDWLTRAENILTSHSRLSEQQHVLSPHSETIKVSSHVDFLHPCACATPISPRLPELAVILFFYFLQPMPHLDCQRQAAADPFDADE</sequence>
<organism evidence="1 2">
    <name type="scientific">Pomacea canaliculata</name>
    <name type="common">Golden apple snail</name>
    <dbReference type="NCBI Taxonomy" id="400727"/>
    <lineage>
        <taxon>Eukaryota</taxon>
        <taxon>Metazoa</taxon>
        <taxon>Spiralia</taxon>
        <taxon>Lophotrochozoa</taxon>
        <taxon>Mollusca</taxon>
        <taxon>Gastropoda</taxon>
        <taxon>Caenogastropoda</taxon>
        <taxon>Architaenioglossa</taxon>
        <taxon>Ampullarioidea</taxon>
        <taxon>Ampullariidae</taxon>
        <taxon>Pomacea</taxon>
    </lineage>
</organism>
<dbReference type="STRING" id="400727.A0A2T7NG83"/>
<dbReference type="InterPro" id="IPR018159">
    <property type="entry name" value="Spectrin/alpha-actinin"/>
</dbReference>